<dbReference type="Proteomes" id="UP000242875">
    <property type="component" value="Unassembled WGS sequence"/>
</dbReference>
<dbReference type="AlphaFoldDB" id="A0A261Y340"/>
<comment type="function">
    <text evidence="7">Sodium-phosphate symporter.</text>
</comment>
<keyword evidence="6 7" id="KW-0472">Membrane</keyword>
<evidence type="ECO:0000256" key="8">
    <source>
        <dbReference type="SAM" id="MobiDB-lite"/>
    </source>
</evidence>
<feature type="transmembrane region" description="Helical" evidence="7">
    <location>
        <begin position="314"/>
        <end position="334"/>
    </location>
</feature>
<keyword evidence="2 7" id="KW-0813">Transport</keyword>
<dbReference type="EMBL" id="MVBO01000024">
    <property type="protein sequence ID" value="OZJ05036.1"/>
    <property type="molecule type" value="Genomic_DNA"/>
</dbReference>
<feature type="region of interest" description="Disordered" evidence="8">
    <location>
        <begin position="183"/>
        <end position="206"/>
    </location>
</feature>
<name>A0A261Y340_9FUNG</name>
<protein>
    <recommendedName>
        <fullName evidence="7">Phosphate transporter</fullName>
    </recommendedName>
</protein>
<evidence type="ECO:0000256" key="1">
    <source>
        <dbReference type="ARBA" id="ARBA00004141"/>
    </source>
</evidence>
<evidence type="ECO:0000256" key="4">
    <source>
        <dbReference type="ARBA" id="ARBA00022692"/>
    </source>
</evidence>
<dbReference type="GO" id="GO:0005315">
    <property type="term" value="F:phosphate transmembrane transporter activity"/>
    <property type="evidence" value="ECO:0007669"/>
    <property type="project" value="InterPro"/>
</dbReference>
<evidence type="ECO:0000256" key="3">
    <source>
        <dbReference type="ARBA" id="ARBA00022592"/>
    </source>
</evidence>
<dbReference type="GO" id="GO:0016020">
    <property type="term" value="C:membrane"/>
    <property type="evidence" value="ECO:0007669"/>
    <property type="project" value="UniProtKB-SubCell"/>
</dbReference>
<dbReference type="OrthoDB" id="260807at2759"/>
<proteinExistence type="inferred from homology"/>
<reference evidence="9 10" key="1">
    <citation type="journal article" date="2017" name="Mycologia">
        <title>Bifiguratus adelaidae, gen. et sp. nov., a new member of Mucoromycotina in endophytic and soil-dwelling habitats.</title>
        <authorList>
            <person name="Torres-Cruz T.J."/>
            <person name="Billingsley Tobias T.L."/>
            <person name="Almatruk M."/>
            <person name="Hesse C."/>
            <person name="Kuske C.R."/>
            <person name="Desiro A."/>
            <person name="Benucci G.M."/>
            <person name="Bonito G."/>
            <person name="Stajich J.E."/>
            <person name="Dunlap C."/>
            <person name="Arnold A.E."/>
            <person name="Porras-Alfaro A."/>
        </authorList>
    </citation>
    <scope>NUCLEOTIDE SEQUENCE [LARGE SCALE GENOMIC DNA]</scope>
    <source>
        <strain evidence="9 10">AZ0501</strain>
    </source>
</reference>
<dbReference type="GO" id="GO:0035435">
    <property type="term" value="P:phosphate ion transmembrane transport"/>
    <property type="evidence" value="ECO:0007669"/>
    <property type="project" value="TreeGrafter"/>
</dbReference>
<evidence type="ECO:0000256" key="5">
    <source>
        <dbReference type="ARBA" id="ARBA00022989"/>
    </source>
</evidence>
<keyword evidence="3 7" id="KW-0592">Phosphate transport</keyword>
<sequence length="436" mass="46979">MLGMLCALVGSSTWILAASSFGIPVSTTHAIVGALVGIGIASFGSNTVNWSGLVKIVLSWIISPAVASSISAIIFLITKYAVLVHEDSLRRALIAIPFYFGITIFINCFYIVFKGAPGLKLESLPIGTILGISFGVAGGVFLFTFFFLRPYLRRTIQDEENIRWYHCFVIPFISYRPPKQVEEESLHENNGNATSTASIEEGVDAPPEKEDIVHEEVSFPKKDSIAKRIKDKLMAGVRTDIKATGGEKVAAMHELTRKFDSQTEAVYSVLQVMTAFFASFAHGSNDVANAVGPLSTIYYVWDNGNANLSGKTPIPLWVLGFGGAMIDIGLITYGHHVMATLGNKVTYMSPTRGFSAELGTSLTVLTCSKLGLPVSTTHCITGAVAAIGLCQRRGYKTVNWRALGMTAISWIITLPAAGLVAGLLFAFVSRSPHLTL</sequence>
<evidence type="ECO:0000256" key="2">
    <source>
        <dbReference type="ARBA" id="ARBA00022448"/>
    </source>
</evidence>
<comment type="caution">
    <text evidence="9">The sequence shown here is derived from an EMBL/GenBank/DDBJ whole genome shotgun (WGS) entry which is preliminary data.</text>
</comment>
<evidence type="ECO:0000313" key="9">
    <source>
        <dbReference type="EMBL" id="OZJ05036.1"/>
    </source>
</evidence>
<keyword evidence="10" id="KW-1185">Reference proteome</keyword>
<dbReference type="Pfam" id="PF01384">
    <property type="entry name" value="PHO4"/>
    <property type="match status" value="1"/>
</dbReference>
<comment type="subcellular location">
    <subcellularLocation>
        <location evidence="1 7">Membrane</location>
        <topology evidence="1 7">Multi-pass membrane protein</topology>
    </subcellularLocation>
</comment>
<keyword evidence="4 7" id="KW-0812">Transmembrane</keyword>
<feature type="transmembrane region" description="Helical" evidence="7">
    <location>
        <begin position="402"/>
        <end position="428"/>
    </location>
</feature>
<feature type="transmembrane region" description="Helical" evidence="7">
    <location>
        <begin position="92"/>
        <end position="113"/>
    </location>
</feature>
<dbReference type="PANTHER" id="PTHR11101">
    <property type="entry name" value="PHOSPHATE TRANSPORTER"/>
    <property type="match status" value="1"/>
</dbReference>
<feature type="transmembrane region" description="Helical" evidence="7">
    <location>
        <begin position="125"/>
        <end position="148"/>
    </location>
</feature>
<organism evidence="9 10">
    <name type="scientific">Bifiguratus adelaidae</name>
    <dbReference type="NCBI Taxonomy" id="1938954"/>
    <lineage>
        <taxon>Eukaryota</taxon>
        <taxon>Fungi</taxon>
        <taxon>Fungi incertae sedis</taxon>
        <taxon>Mucoromycota</taxon>
        <taxon>Mucoromycotina</taxon>
        <taxon>Endogonomycetes</taxon>
        <taxon>Endogonales</taxon>
        <taxon>Endogonales incertae sedis</taxon>
        <taxon>Bifiguratus</taxon>
    </lineage>
</organism>
<accession>A0A261Y340</accession>
<evidence type="ECO:0000256" key="6">
    <source>
        <dbReference type="ARBA" id="ARBA00023136"/>
    </source>
</evidence>
<feature type="compositionally biased region" description="Polar residues" evidence="8">
    <location>
        <begin position="188"/>
        <end position="198"/>
    </location>
</feature>
<dbReference type="InterPro" id="IPR001204">
    <property type="entry name" value="Phos_transporter"/>
</dbReference>
<evidence type="ECO:0000313" key="10">
    <source>
        <dbReference type="Proteomes" id="UP000242875"/>
    </source>
</evidence>
<keyword evidence="5 7" id="KW-1133">Transmembrane helix</keyword>
<evidence type="ECO:0000256" key="7">
    <source>
        <dbReference type="RuleBase" id="RU363058"/>
    </source>
</evidence>
<comment type="similarity">
    <text evidence="7">Belongs to the inorganic phosphate transporter (PiT) (TC 2.A.20) family.</text>
</comment>
<gene>
    <name evidence="9" type="ORF">BZG36_02131</name>
</gene>
<feature type="transmembrane region" description="Helical" evidence="7">
    <location>
        <begin position="58"/>
        <end position="80"/>
    </location>
</feature>
<dbReference type="PANTHER" id="PTHR11101:SF80">
    <property type="entry name" value="PHOSPHATE TRANSPORTER"/>
    <property type="match status" value="1"/>
</dbReference>